<protein>
    <submittedName>
        <fullName evidence="2">Unnamed protein product</fullName>
    </submittedName>
</protein>
<feature type="compositionally biased region" description="Polar residues" evidence="1">
    <location>
        <begin position="1"/>
        <end position="11"/>
    </location>
</feature>
<evidence type="ECO:0000313" key="3">
    <source>
        <dbReference type="Proteomes" id="UP001165063"/>
    </source>
</evidence>
<dbReference type="Proteomes" id="UP001165063">
    <property type="component" value="Unassembled WGS sequence"/>
</dbReference>
<feature type="compositionally biased region" description="Acidic residues" evidence="1">
    <location>
        <begin position="16"/>
        <end position="40"/>
    </location>
</feature>
<comment type="caution">
    <text evidence="2">The sequence shown here is derived from an EMBL/GenBank/DDBJ whole genome shotgun (WGS) entry which is preliminary data.</text>
</comment>
<dbReference type="EMBL" id="BSXU01004716">
    <property type="protein sequence ID" value="GMG46918.1"/>
    <property type="molecule type" value="Genomic_DNA"/>
</dbReference>
<proteinExistence type="predicted"/>
<dbReference type="AlphaFoldDB" id="A0A9W6Z5G2"/>
<reference evidence="2" key="1">
    <citation type="submission" date="2023-04" db="EMBL/GenBank/DDBJ databases">
        <title>Ambrosiozyma monospora NBRC 1965.</title>
        <authorList>
            <person name="Ichikawa N."/>
            <person name="Sato H."/>
            <person name="Tonouchi N."/>
        </authorList>
    </citation>
    <scope>NUCLEOTIDE SEQUENCE</scope>
    <source>
        <strain evidence="2">NBRC 1965</strain>
    </source>
</reference>
<keyword evidence="3" id="KW-1185">Reference proteome</keyword>
<accession>A0A9W6Z5G2</accession>
<gene>
    <name evidence="2" type="ORF">Amon01_000692100</name>
</gene>
<sequence length="69" mass="7811">MHDNTTTTGTAQIGIDDADDDADDDDDDNDDLGDFEEEGMITDHNFGERNPFRISKFHIPPIQICKMHM</sequence>
<evidence type="ECO:0000256" key="1">
    <source>
        <dbReference type="SAM" id="MobiDB-lite"/>
    </source>
</evidence>
<evidence type="ECO:0000313" key="2">
    <source>
        <dbReference type="EMBL" id="GMG46918.1"/>
    </source>
</evidence>
<organism evidence="2 3">
    <name type="scientific">Ambrosiozyma monospora</name>
    <name type="common">Yeast</name>
    <name type="synonym">Endomycopsis monosporus</name>
    <dbReference type="NCBI Taxonomy" id="43982"/>
    <lineage>
        <taxon>Eukaryota</taxon>
        <taxon>Fungi</taxon>
        <taxon>Dikarya</taxon>
        <taxon>Ascomycota</taxon>
        <taxon>Saccharomycotina</taxon>
        <taxon>Pichiomycetes</taxon>
        <taxon>Pichiales</taxon>
        <taxon>Pichiaceae</taxon>
        <taxon>Ambrosiozyma</taxon>
    </lineage>
</organism>
<name>A0A9W6Z5G2_AMBMO</name>
<feature type="region of interest" description="Disordered" evidence="1">
    <location>
        <begin position="1"/>
        <end position="47"/>
    </location>
</feature>